<organism evidence="3 4">
    <name type="scientific">Egibacter rhizosphaerae</name>
    <dbReference type="NCBI Taxonomy" id="1670831"/>
    <lineage>
        <taxon>Bacteria</taxon>
        <taxon>Bacillati</taxon>
        <taxon>Actinomycetota</taxon>
        <taxon>Nitriliruptoria</taxon>
        <taxon>Egibacterales</taxon>
        <taxon>Egibacteraceae</taxon>
        <taxon>Egibacter</taxon>
    </lineage>
</organism>
<keyword evidence="4" id="KW-1185">Reference proteome</keyword>
<dbReference type="CDD" id="cd00293">
    <property type="entry name" value="USP-like"/>
    <property type="match status" value="1"/>
</dbReference>
<evidence type="ECO:0000256" key="1">
    <source>
        <dbReference type="ARBA" id="ARBA00008791"/>
    </source>
</evidence>
<protein>
    <submittedName>
        <fullName evidence="3">Universal stress protein</fullName>
    </submittedName>
</protein>
<accession>A0A411YGX8</accession>
<sequence length="155" mass="16045">MDIVLGYVDTPHGQRALDEATAQARAHGARLHVVVCDTTSVGEHASQARDREEGVAAAAERLDELVARLVDDGLDARGEVVRDDRDSAGAALVDYATRAEADLIVVGVRKRSRVGKLLLGSNLQDVILAAPCSVLAAKPADPASGGTVGGEEPSA</sequence>
<comment type="similarity">
    <text evidence="1">Belongs to the universal stress protein A family.</text>
</comment>
<name>A0A411YGX8_9ACTN</name>
<reference evidence="3 4" key="1">
    <citation type="submission" date="2019-01" db="EMBL/GenBank/DDBJ databases">
        <title>Egibacter rhizosphaerae EGI 80759T.</title>
        <authorList>
            <person name="Chen D.-D."/>
            <person name="Tian Y."/>
            <person name="Jiao J.-Y."/>
            <person name="Zhang X.-T."/>
            <person name="Zhang Y.-G."/>
            <person name="Zhang Y."/>
            <person name="Xiao M."/>
            <person name="Shu W.-S."/>
            <person name="Li W.-J."/>
        </authorList>
    </citation>
    <scope>NUCLEOTIDE SEQUENCE [LARGE SCALE GENOMIC DNA]</scope>
    <source>
        <strain evidence="3 4">EGI 80759</strain>
    </source>
</reference>
<feature type="domain" description="UspA" evidence="2">
    <location>
        <begin position="3"/>
        <end position="137"/>
    </location>
</feature>
<dbReference type="PRINTS" id="PR01438">
    <property type="entry name" value="UNVRSLSTRESS"/>
</dbReference>
<evidence type="ECO:0000313" key="4">
    <source>
        <dbReference type="Proteomes" id="UP000291469"/>
    </source>
</evidence>
<proteinExistence type="inferred from homology"/>
<gene>
    <name evidence="3" type="ORF">ER308_13080</name>
</gene>
<dbReference type="InterPro" id="IPR014729">
    <property type="entry name" value="Rossmann-like_a/b/a_fold"/>
</dbReference>
<dbReference type="AlphaFoldDB" id="A0A411YGX8"/>
<dbReference type="OrthoDB" id="4273874at2"/>
<dbReference type="PANTHER" id="PTHR46268:SF6">
    <property type="entry name" value="UNIVERSAL STRESS PROTEIN UP12"/>
    <property type="match status" value="1"/>
</dbReference>
<dbReference type="Proteomes" id="UP000291469">
    <property type="component" value="Chromosome"/>
</dbReference>
<dbReference type="PANTHER" id="PTHR46268">
    <property type="entry name" value="STRESS RESPONSE PROTEIN NHAX"/>
    <property type="match status" value="1"/>
</dbReference>
<dbReference type="KEGG" id="erz:ER308_13080"/>
<dbReference type="RefSeq" id="WP_131155403.1">
    <property type="nucleotide sequence ID" value="NZ_CP036402.1"/>
</dbReference>
<dbReference type="SUPFAM" id="SSF52402">
    <property type="entry name" value="Adenine nucleotide alpha hydrolases-like"/>
    <property type="match status" value="1"/>
</dbReference>
<dbReference type="Gene3D" id="3.40.50.620">
    <property type="entry name" value="HUPs"/>
    <property type="match status" value="1"/>
</dbReference>
<dbReference type="InterPro" id="IPR006015">
    <property type="entry name" value="Universal_stress_UspA"/>
</dbReference>
<dbReference type="Pfam" id="PF00582">
    <property type="entry name" value="Usp"/>
    <property type="match status" value="1"/>
</dbReference>
<evidence type="ECO:0000313" key="3">
    <source>
        <dbReference type="EMBL" id="QBI20406.1"/>
    </source>
</evidence>
<dbReference type="InterPro" id="IPR006016">
    <property type="entry name" value="UspA"/>
</dbReference>
<evidence type="ECO:0000259" key="2">
    <source>
        <dbReference type="Pfam" id="PF00582"/>
    </source>
</evidence>
<dbReference type="EMBL" id="CP036402">
    <property type="protein sequence ID" value="QBI20406.1"/>
    <property type="molecule type" value="Genomic_DNA"/>
</dbReference>